<protein>
    <submittedName>
        <fullName evidence="1">Tryptophan synthase beta chain domain protein</fullName>
        <ecNumber evidence="1">4.2.1.20</ecNumber>
    </submittedName>
</protein>
<gene>
    <name evidence="1" type="ORF">I542_1360</name>
</gene>
<name>A0A829QEI7_9MYCO</name>
<comment type="caution">
    <text evidence="1">The sequence shown here is derived from an EMBL/GenBank/DDBJ whole genome shotgun (WGS) entry which is preliminary data.</text>
</comment>
<proteinExistence type="predicted"/>
<dbReference type="EC" id="4.2.1.20" evidence="1"/>
<dbReference type="AlphaFoldDB" id="A0A829QEI7"/>
<organism evidence="1 2">
    <name type="scientific">Mycobacteroides abscessus 1948</name>
    <dbReference type="NCBI Taxonomy" id="1299323"/>
    <lineage>
        <taxon>Bacteria</taxon>
        <taxon>Bacillati</taxon>
        <taxon>Actinomycetota</taxon>
        <taxon>Actinomycetes</taxon>
        <taxon>Mycobacteriales</taxon>
        <taxon>Mycobacteriaceae</taxon>
        <taxon>Mycobacteroides</taxon>
        <taxon>Mycobacteroides abscessus</taxon>
    </lineage>
</organism>
<reference evidence="1 2" key="1">
    <citation type="submission" date="2013-12" db="EMBL/GenBank/DDBJ databases">
        <authorList>
            <person name="Zelazny A."/>
            <person name="Olivier K."/>
            <person name="Holland S."/>
            <person name="Lenaerts A."/>
            <person name="Ordway D."/>
            <person name="DeGroote M.A."/>
            <person name="Parker T."/>
            <person name="Sizemore C."/>
            <person name="Tallon L.J."/>
            <person name="Sadzewicz L.K."/>
            <person name="Sengamalay N."/>
            <person name="Fraser C.M."/>
            <person name="Hine E."/>
            <person name="Shefchek K.A."/>
            <person name="Das S.P."/>
            <person name="Tettelin H."/>
        </authorList>
    </citation>
    <scope>NUCLEOTIDE SEQUENCE [LARGE SCALE GENOMIC DNA]</scope>
    <source>
        <strain evidence="1 2">1948</strain>
    </source>
</reference>
<keyword evidence="1" id="KW-0456">Lyase</keyword>
<evidence type="ECO:0000313" key="1">
    <source>
        <dbReference type="EMBL" id="EUA61221.1"/>
    </source>
</evidence>
<sequence>MAGALKLGGELSEGAVIVVSLSGRGDKDVETAAKWFDLLEKDGSQS</sequence>
<dbReference type="Gene3D" id="3.40.50.1100">
    <property type="match status" value="1"/>
</dbReference>
<dbReference type="EMBL" id="JAOH01000002">
    <property type="protein sequence ID" value="EUA61221.1"/>
    <property type="molecule type" value="Genomic_DNA"/>
</dbReference>
<dbReference type="SUPFAM" id="SSF53686">
    <property type="entry name" value="Tryptophan synthase beta subunit-like PLP-dependent enzymes"/>
    <property type="match status" value="1"/>
</dbReference>
<dbReference type="Proteomes" id="UP000021210">
    <property type="component" value="Unassembled WGS sequence"/>
</dbReference>
<accession>A0A829QEI7</accession>
<dbReference type="InterPro" id="IPR036052">
    <property type="entry name" value="TrpB-like_PALP_sf"/>
</dbReference>
<evidence type="ECO:0000313" key="2">
    <source>
        <dbReference type="Proteomes" id="UP000021210"/>
    </source>
</evidence>
<dbReference type="GO" id="GO:0004834">
    <property type="term" value="F:tryptophan synthase activity"/>
    <property type="evidence" value="ECO:0007669"/>
    <property type="project" value="UniProtKB-EC"/>
</dbReference>